<keyword evidence="10" id="KW-1185">Reference proteome</keyword>
<dbReference type="PANTHER" id="PTHR34975:SF2">
    <property type="entry name" value="SPORE GERMINATION PROTEIN A2"/>
    <property type="match status" value="1"/>
</dbReference>
<keyword evidence="7 8" id="KW-0472">Membrane</keyword>
<evidence type="ECO:0000256" key="7">
    <source>
        <dbReference type="ARBA" id="ARBA00023136"/>
    </source>
</evidence>
<dbReference type="Proteomes" id="UP000199182">
    <property type="component" value="Unassembled WGS sequence"/>
</dbReference>
<keyword evidence="5 8" id="KW-0812">Transmembrane</keyword>
<dbReference type="EMBL" id="FNID01000009">
    <property type="protein sequence ID" value="SDM99695.1"/>
    <property type="molecule type" value="Genomic_DNA"/>
</dbReference>
<evidence type="ECO:0000256" key="6">
    <source>
        <dbReference type="ARBA" id="ARBA00022989"/>
    </source>
</evidence>
<feature type="transmembrane region" description="Helical" evidence="8">
    <location>
        <begin position="40"/>
        <end position="61"/>
    </location>
</feature>
<feature type="transmembrane region" description="Helical" evidence="8">
    <location>
        <begin position="112"/>
        <end position="134"/>
    </location>
</feature>
<feature type="transmembrane region" description="Helical" evidence="8">
    <location>
        <begin position="81"/>
        <end position="100"/>
    </location>
</feature>
<evidence type="ECO:0000256" key="8">
    <source>
        <dbReference type="SAM" id="Phobius"/>
    </source>
</evidence>
<dbReference type="OrthoDB" id="1675410at2"/>
<comment type="similarity">
    <text evidence="2">Belongs to the amino acid-polyamine-organocation (APC) superfamily. Spore germination protein (SGP) (TC 2.A.3.9) family.</text>
</comment>
<dbReference type="InterPro" id="IPR004761">
    <property type="entry name" value="Spore_GerAB"/>
</dbReference>
<evidence type="ECO:0000313" key="9">
    <source>
        <dbReference type="EMBL" id="SDM99695.1"/>
    </source>
</evidence>
<feature type="transmembrane region" description="Helical" evidence="8">
    <location>
        <begin position="190"/>
        <end position="209"/>
    </location>
</feature>
<gene>
    <name evidence="9" type="ORF">SAMN05192585_10932</name>
</gene>
<evidence type="ECO:0000256" key="4">
    <source>
        <dbReference type="ARBA" id="ARBA00022544"/>
    </source>
</evidence>
<keyword evidence="3" id="KW-0813">Transport</keyword>
<keyword evidence="6 8" id="KW-1133">Transmembrane helix</keyword>
<dbReference type="STRING" id="258515.SAMN05192585_10932"/>
<keyword evidence="4" id="KW-0309">Germination</keyword>
<evidence type="ECO:0000256" key="5">
    <source>
        <dbReference type="ARBA" id="ARBA00022692"/>
    </source>
</evidence>
<dbReference type="GO" id="GO:0016020">
    <property type="term" value="C:membrane"/>
    <property type="evidence" value="ECO:0007669"/>
    <property type="project" value="UniProtKB-SubCell"/>
</dbReference>
<dbReference type="RefSeq" id="WP_092638910.1">
    <property type="nucleotide sequence ID" value="NZ_FNID01000009.1"/>
</dbReference>
<reference evidence="9 10" key="1">
    <citation type="submission" date="2016-10" db="EMBL/GenBank/DDBJ databases">
        <authorList>
            <person name="de Groot N.N."/>
        </authorList>
    </citation>
    <scope>NUCLEOTIDE SEQUENCE [LARGE SCALE GENOMIC DNA]</scope>
    <source>
        <strain evidence="9 10">CGMCC 1.5012</strain>
    </source>
</reference>
<dbReference type="GO" id="GO:0009847">
    <property type="term" value="P:spore germination"/>
    <property type="evidence" value="ECO:0007669"/>
    <property type="project" value="InterPro"/>
</dbReference>
<protein>
    <submittedName>
        <fullName evidence="9">Spore germination protein KB</fullName>
    </submittedName>
</protein>
<dbReference type="NCBIfam" id="TIGR00912">
    <property type="entry name" value="2A0309"/>
    <property type="match status" value="1"/>
</dbReference>
<dbReference type="Pfam" id="PF03845">
    <property type="entry name" value="Spore_permease"/>
    <property type="match status" value="1"/>
</dbReference>
<proteinExistence type="inferred from homology"/>
<name>A0A1G9XU45_9FIRM</name>
<feature type="transmembrane region" description="Helical" evidence="8">
    <location>
        <begin position="141"/>
        <end position="164"/>
    </location>
</feature>
<dbReference type="PANTHER" id="PTHR34975">
    <property type="entry name" value="SPORE GERMINATION PROTEIN A2"/>
    <property type="match status" value="1"/>
</dbReference>
<evidence type="ECO:0000256" key="3">
    <source>
        <dbReference type="ARBA" id="ARBA00022448"/>
    </source>
</evidence>
<evidence type="ECO:0000256" key="2">
    <source>
        <dbReference type="ARBA" id="ARBA00007998"/>
    </source>
</evidence>
<organism evidence="9 10">
    <name type="scientific">Acetanaerobacterium elongatum</name>
    <dbReference type="NCBI Taxonomy" id="258515"/>
    <lineage>
        <taxon>Bacteria</taxon>
        <taxon>Bacillati</taxon>
        <taxon>Bacillota</taxon>
        <taxon>Clostridia</taxon>
        <taxon>Eubacteriales</taxon>
        <taxon>Oscillospiraceae</taxon>
        <taxon>Acetanaerobacterium</taxon>
    </lineage>
</organism>
<evidence type="ECO:0000256" key="1">
    <source>
        <dbReference type="ARBA" id="ARBA00004141"/>
    </source>
</evidence>
<evidence type="ECO:0000313" key="10">
    <source>
        <dbReference type="Proteomes" id="UP000199182"/>
    </source>
</evidence>
<feature type="transmembrane region" description="Helical" evidence="8">
    <location>
        <begin position="342"/>
        <end position="361"/>
    </location>
</feature>
<sequence length="369" mass="40705">MNTAAKDQISSRDLLFSAAAYVQASSLLTAFITGTLRQSSWVGTVAAYALALILLAILLFLFKRHPGMGLVQLNDAVFGKVAGRIVSFCYFFFIFTLVSLNIGDLNGFLNSYILSDTPPIAIVVPLMLVCVIAVRKGIDSVFRLGPLFSALQIITLILFTVMLIPNMKPANMLPVLDLTPKEFWQGTNTLYSLPFGDLFIVILAIPAVSNIKNYKSIIFKGFTIGAVITLLIVITDTLVLGPLLSNITLPRFLSIRLINVADVFTRMDIVYAYVLIVLRYFKLCVLLYVCSLLLAQIFELKSYVPLVSTLGILTAIYSLFLFRSGSESSEWAANTAGIYGTFFNTLLPLLTFIVYLIQLLLKKLKAKTS</sequence>
<dbReference type="AlphaFoldDB" id="A0A1G9XU45"/>
<comment type="subcellular location">
    <subcellularLocation>
        <location evidence="1">Membrane</location>
        <topology evidence="1">Multi-pass membrane protein</topology>
    </subcellularLocation>
</comment>
<feature type="transmembrane region" description="Helical" evidence="8">
    <location>
        <begin position="14"/>
        <end position="34"/>
    </location>
</feature>
<feature type="transmembrane region" description="Helical" evidence="8">
    <location>
        <begin position="270"/>
        <end position="295"/>
    </location>
</feature>
<feature type="transmembrane region" description="Helical" evidence="8">
    <location>
        <begin position="221"/>
        <end position="244"/>
    </location>
</feature>
<feature type="transmembrane region" description="Helical" evidence="8">
    <location>
        <begin position="302"/>
        <end position="322"/>
    </location>
</feature>
<accession>A0A1G9XU45</accession>